<gene>
    <name evidence="2" type="ORF">ACFQ4M_10300</name>
</gene>
<dbReference type="Pfam" id="PF10082">
    <property type="entry name" value="BBP2_2"/>
    <property type="match status" value="1"/>
</dbReference>
<feature type="chain" id="PRO_5046558300" evidence="1">
    <location>
        <begin position="25"/>
        <end position="395"/>
    </location>
</feature>
<accession>A0ABW3WDH4</accession>
<dbReference type="InterPro" id="IPR018759">
    <property type="entry name" value="BBP2_2"/>
</dbReference>
<name>A0ABW3WDH4_9RHOO</name>
<dbReference type="SUPFAM" id="SSF56935">
    <property type="entry name" value="Porins"/>
    <property type="match status" value="1"/>
</dbReference>
<dbReference type="Proteomes" id="UP001597158">
    <property type="component" value="Unassembled WGS sequence"/>
</dbReference>
<feature type="signal peptide" evidence="1">
    <location>
        <begin position="1"/>
        <end position="24"/>
    </location>
</feature>
<keyword evidence="1" id="KW-0732">Signal</keyword>
<protein>
    <submittedName>
        <fullName evidence="2">Outer membrane beta-barrel protein</fullName>
    </submittedName>
</protein>
<dbReference type="InterPro" id="IPR023614">
    <property type="entry name" value="Porin_dom_sf"/>
</dbReference>
<proteinExistence type="predicted"/>
<keyword evidence="3" id="KW-1185">Reference proteome</keyword>
<dbReference type="RefSeq" id="WP_277832484.1">
    <property type="nucleotide sequence ID" value="NZ_JARQZE010000005.1"/>
</dbReference>
<evidence type="ECO:0000313" key="2">
    <source>
        <dbReference type="EMBL" id="MFD1263976.1"/>
    </source>
</evidence>
<reference evidence="3" key="1">
    <citation type="journal article" date="2019" name="Int. J. Syst. Evol. Microbiol.">
        <title>The Global Catalogue of Microorganisms (GCM) 10K type strain sequencing project: providing services to taxonomists for standard genome sequencing and annotation.</title>
        <authorList>
            <consortium name="The Broad Institute Genomics Platform"/>
            <consortium name="The Broad Institute Genome Sequencing Center for Infectious Disease"/>
            <person name="Wu L."/>
            <person name="Ma J."/>
        </authorList>
    </citation>
    <scope>NUCLEOTIDE SEQUENCE [LARGE SCALE GENOMIC DNA]</scope>
    <source>
        <strain evidence="3">CCUG 48884</strain>
    </source>
</reference>
<evidence type="ECO:0000256" key="1">
    <source>
        <dbReference type="SAM" id="SignalP"/>
    </source>
</evidence>
<sequence>MNLPLQKRLLAATVASTLSATAWALDPMPVRVSEGLALTPTLKLGLGYDDNFRAVESGRDASWVSSIAPTLALGTDTGKVKLDLRYTANHELYRSSRKDDNTDHLLGLTADLQFDVRNRLRLAANYRKMEETASADQKVENDKYNSAGFNAGYTYGADNASGQIRLGLNHDRLRYDNGLDPISAKRLNADKERDSTAVTGAFLYRVTAKTRALAEARLTDHDYVSNTALDSRNTALLFGAEWDATAFTSGSARFGRERKDFDRAGKRDTSTGMWEVGITWAPLTYSSFSLNTRRGFDEGSDNADSIKTQSWTLSWKHDWSERLSSNLSYTNSNQDYDRPSNPREDTLDSVGIGLTYKMRRWLDVGVGYKHTENDSTQAGKSYKRNVVGVTVNASL</sequence>
<organism evidence="2 3">
    <name type="scientific">Thauera mechernichensis</name>
    <dbReference type="NCBI Taxonomy" id="82788"/>
    <lineage>
        <taxon>Bacteria</taxon>
        <taxon>Pseudomonadati</taxon>
        <taxon>Pseudomonadota</taxon>
        <taxon>Betaproteobacteria</taxon>
        <taxon>Rhodocyclales</taxon>
        <taxon>Zoogloeaceae</taxon>
        <taxon>Thauera</taxon>
    </lineage>
</organism>
<comment type="caution">
    <text evidence="2">The sequence shown here is derived from an EMBL/GenBank/DDBJ whole genome shotgun (WGS) entry which is preliminary data.</text>
</comment>
<evidence type="ECO:0000313" key="3">
    <source>
        <dbReference type="Proteomes" id="UP001597158"/>
    </source>
</evidence>
<dbReference type="EMBL" id="JBHTMC010000020">
    <property type="protein sequence ID" value="MFD1263976.1"/>
    <property type="molecule type" value="Genomic_DNA"/>
</dbReference>
<dbReference type="Gene3D" id="2.40.160.10">
    <property type="entry name" value="Porin"/>
    <property type="match status" value="1"/>
</dbReference>